<sequence length="99" mass="11541">MNGSVLTKCQQENQQMNLHSMVKLKTQNIPELLLQKTMNSGNVLTMDPCLQKEINMMLHVQMYLVKDLHIKLILLTSVLVNLRIKKLQQMNFLKHQVLN</sequence>
<gene>
    <name evidence="1" type="ORF">CPRI1469_LOCUS8803</name>
</gene>
<accession>A0A7S2T6D8</accession>
<proteinExistence type="predicted"/>
<protein>
    <submittedName>
        <fullName evidence="1">Uncharacterized protein</fullName>
    </submittedName>
</protein>
<dbReference type="EMBL" id="HBHL01013381">
    <property type="protein sequence ID" value="CAD9719937.1"/>
    <property type="molecule type" value="Transcribed_RNA"/>
</dbReference>
<evidence type="ECO:0000313" key="1">
    <source>
        <dbReference type="EMBL" id="CAD9719937.1"/>
    </source>
</evidence>
<organism evidence="1">
    <name type="scientific">Chloropicon primus</name>
    <dbReference type="NCBI Taxonomy" id="1764295"/>
    <lineage>
        <taxon>Eukaryota</taxon>
        <taxon>Viridiplantae</taxon>
        <taxon>Chlorophyta</taxon>
        <taxon>Chloropicophyceae</taxon>
        <taxon>Chloropicales</taxon>
        <taxon>Chloropicaceae</taxon>
        <taxon>Chloropicon</taxon>
    </lineage>
</organism>
<dbReference type="AlphaFoldDB" id="A0A7S2T6D8"/>
<reference evidence="1" key="1">
    <citation type="submission" date="2021-01" db="EMBL/GenBank/DDBJ databases">
        <authorList>
            <person name="Corre E."/>
            <person name="Pelletier E."/>
            <person name="Niang G."/>
            <person name="Scheremetjew M."/>
            <person name="Finn R."/>
            <person name="Kale V."/>
            <person name="Holt S."/>
            <person name="Cochrane G."/>
            <person name="Meng A."/>
            <person name="Brown T."/>
            <person name="Cohen L."/>
        </authorList>
    </citation>
    <scope>NUCLEOTIDE SEQUENCE</scope>
    <source>
        <strain evidence="1">CCMP1205</strain>
    </source>
</reference>
<name>A0A7S2T6D8_9CHLO</name>